<feature type="chain" id="PRO_5035464191" description="Ubiquitin 3 binding protein But2 C-terminal domain-containing protein" evidence="1">
    <location>
        <begin position="19"/>
        <end position="185"/>
    </location>
</feature>
<comment type="caution">
    <text evidence="2">The sequence shown here is derived from an EMBL/GenBank/DDBJ whole genome shotgun (WGS) entry which is preliminary data.</text>
</comment>
<evidence type="ECO:0000256" key="1">
    <source>
        <dbReference type="SAM" id="SignalP"/>
    </source>
</evidence>
<organism evidence="2 3">
    <name type="scientific">Elsinoe batatas</name>
    <dbReference type="NCBI Taxonomy" id="2601811"/>
    <lineage>
        <taxon>Eukaryota</taxon>
        <taxon>Fungi</taxon>
        <taxon>Dikarya</taxon>
        <taxon>Ascomycota</taxon>
        <taxon>Pezizomycotina</taxon>
        <taxon>Dothideomycetes</taxon>
        <taxon>Dothideomycetidae</taxon>
        <taxon>Myriangiales</taxon>
        <taxon>Elsinoaceae</taxon>
        <taxon>Elsinoe</taxon>
    </lineage>
</organism>
<keyword evidence="3" id="KW-1185">Reference proteome</keyword>
<name>A0A8K0KWM0_9PEZI</name>
<sequence>MLFTTLTTLLATTSLVAAAPAAAPLEKRACQIKYPTNLFSVIEASTQQNTGNNGYTFTGQGAGKTNRYITELQFTNIPAGAYGCSVEYFFQKGWRVESTPDTRLDFFVPDRNISLADTWVNRPGRAYQVGTQIVRGSATEDVKLTAVTGACAETLNYIIEVQGDKAGSVGFPQGNGNGLRLTYNC</sequence>
<evidence type="ECO:0008006" key="4">
    <source>
        <dbReference type="Google" id="ProtNLM"/>
    </source>
</evidence>
<proteinExistence type="predicted"/>
<dbReference type="EMBL" id="JAESVG020000010">
    <property type="protein sequence ID" value="KAG8624114.1"/>
    <property type="molecule type" value="Genomic_DNA"/>
</dbReference>
<protein>
    <recommendedName>
        <fullName evidence="4">Ubiquitin 3 binding protein But2 C-terminal domain-containing protein</fullName>
    </recommendedName>
</protein>
<accession>A0A8K0KWM0</accession>
<gene>
    <name evidence="2" type="ORF">KVT40_009090</name>
</gene>
<feature type="signal peptide" evidence="1">
    <location>
        <begin position="1"/>
        <end position="18"/>
    </location>
</feature>
<keyword evidence="1" id="KW-0732">Signal</keyword>
<dbReference type="OrthoDB" id="5308323at2759"/>
<dbReference type="Proteomes" id="UP000809789">
    <property type="component" value="Unassembled WGS sequence"/>
</dbReference>
<evidence type="ECO:0000313" key="3">
    <source>
        <dbReference type="Proteomes" id="UP000809789"/>
    </source>
</evidence>
<evidence type="ECO:0000313" key="2">
    <source>
        <dbReference type="EMBL" id="KAG8624114.1"/>
    </source>
</evidence>
<reference evidence="2" key="1">
    <citation type="submission" date="2021-07" db="EMBL/GenBank/DDBJ databases">
        <title>Elsinoe batatas strain:CRI-CJ2 Genome sequencing and assembly.</title>
        <authorList>
            <person name="Huang L."/>
        </authorList>
    </citation>
    <scope>NUCLEOTIDE SEQUENCE</scope>
    <source>
        <strain evidence="2">CRI-CJ2</strain>
    </source>
</reference>
<dbReference type="AlphaFoldDB" id="A0A8K0KWM0"/>